<dbReference type="RefSeq" id="XP_033661629.1">
    <property type="nucleotide sequence ID" value="XM_033814292.1"/>
</dbReference>
<dbReference type="AlphaFoldDB" id="A0A6A6C3G8"/>
<evidence type="ECO:0000313" key="2">
    <source>
        <dbReference type="Proteomes" id="UP000799537"/>
    </source>
</evidence>
<gene>
    <name evidence="1" type="ORF">M409DRAFT_59764</name>
</gene>
<reference evidence="1" key="1">
    <citation type="journal article" date="2020" name="Stud. Mycol.">
        <title>101 Dothideomycetes genomes: a test case for predicting lifestyles and emergence of pathogens.</title>
        <authorList>
            <person name="Haridas S."/>
            <person name="Albert R."/>
            <person name="Binder M."/>
            <person name="Bloem J."/>
            <person name="Labutti K."/>
            <person name="Salamov A."/>
            <person name="Andreopoulos B."/>
            <person name="Baker S."/>
            <person name="Barry K."/>
            <person name="Bills G."/>
            <person name="Bluhm B."/>
            <person name="Cannon C."/>
            <person name="Castanera R."/>
            <person name="Culley D."/>
            <person name="Daum C."/>
            <person name="Ezra D."/>
            <person name="Gonzalez J."/>
            <person name="Henrissat B."/>
            <person name="Kuo A."/>
            <person name="Liang C."/>
            <person name="Lipzen A."/>
            <person name="Lutzoni F."/>
            <person name="Magnuson J."/>
            <person name="Mondo S."/>
            <person name="Nolan M."/>
            <person name="Ohm R."/>
            <person name="Pangilinan J."/>
            <person name="Park H.-J."/>
            <person name="Ramirez L."/>
            <person name="Alfaro M."/>
            <person name="Sun H."/>
            <person name="Tritt A."/>
            <person name="Yoshinaga Y."/>
            <person name="Zwiers L.-H."/>
            <person name="Turgeon B."/>
            <person name="Goodwin S."/>
            <person name="Spatafora J."/>
            <person name="Crous P."/>
            <person name="Grigoriev I."/>
        </authorList>
    </citation>
    <scope>NUCLEOTIDE SEQUENCE</scope>
    <source>
        <strain evidence="1">ATCC 36951</strain>
    </source>
</reference>
<sequence length="103" mass="11684">MHRENTLVALTLVPFKPCLGHTRPHHLVTFIIVTNSQLCQSRLCPRQDRVHLKGRAGYSISLEFRDLFPRRHGDLALQSPPTDCTTAVPYGLARDDTARQESH</sequence>
<evidence type="ECO:0000313" key="1">
    <source>
        <dbReference type="EMBL" id="KAF2160740.1"/>
    </source>
</evidence>
<proteinExistence type="predicted"/>
<name>A0A6A6C3G8_ZASCE</name>
<dbReference type="GeneID" id="54567564"/>
<accession>A0A6A6C3G8</accession>
<protein>
    <submittedName>
        <fullName evidence="1">Uncharacterized protein</fullName>
    </submittedName>
</protein>
<organism evidence="1 2">
    <name type="scientific">Zasmidium cellare ATCC 36951</name>
    <dbReference type="NCBI Taxonomy" id="1080233"/>
    <lineage>
        <taxon>Eukaryota</taxon>
        <taxon>Fungi</taxon>
        <taxon>Dikarya</taxon>
        <taxon>Ascomycota</taxon>
        <taxon>Pezizomycotina</taxon>
        <taxon>Dothideomycetes</taxon>
        <taxon>Dothideomycetidae</taxon>
        <taxon>Mycosphaerellales</taxon>
        <taxon>Mycosphaerellaceae</taxon>
        <taxon>Zasmidium</taxon>
    </lineage>
</organism>
<keyword evidence="2" id="KW-1185">Reference proteome</keyword>
<dbReference type="EMBL" id="ML993624">
    <property type="protein sequence ID" value="KAF2160740.1"/>
    <property type="molecule type" value="Genomic_DNA"/>
</dbReference>
<dbReference type="Proteomes" id="UP000799537">
    <property type="component" value="Unassembled WGS sequence"/>
</dbReference>